<dbReference type="Proteomes" id="UP000077755">
    <property type="component" value="Chromosome 9"/>
</dbReference>
<feature type="chain" id="PRO_5042195618" description="Knottin scorpion toxin-like domain-containing protein" evidence="1">
    <location>
        <begin position="22"/>
        <end position="70"/>
    </location>
</feature>
<evidence type="ECO:0000313" key="2">
    <source>
        <dbReference type="EMBL" id="WOH16477.1"/>
    </source>
</evidence>
<gene>
    <name evidence="2" type="ORF">DCAR_0936032</name>
</gene>
<reference evidence="2" key="2">
    <citation type="submission" date="2022-03" db="EMBL/GenBank/DDBJ databases">
        <title>Draft title - Genomic analysis of global carrot germplasm unveils the trajectory of domestication and the origin of high carotenoid orange carrot.</title>
        <authorList>
            <person name="Iorizzo M."/>
            <person name="Ellison S."/>
            <person name="Senalik D."/>
            <person name="Macko-Podgorni A."/>
            <person name="Grzebelus D."/>
            <person name="Bostan H."/>
            <person name="Rolling W."/>
            <person name="Curaba J."/>
            <person name="Simon P."/>
        </authorList>
    </citation>
    <scope>NUCLEOTIDE SEQUENCE</scope>
    <source>
        <tissue evidence="2">Leaf</tissue>
    </source>
</reference>
<organism evidence="2 3">
    <name type="scientific">Daucus carota subsp. sativus</name>
    <name type="common">Carrot</name>
    <dbReference type="NCBI Taxonomy" id="79200"/>
    <lineage>
        <taxon>Eukaryota</taxon>
        <taxon>Viridiplantae</taxon>
        <taxon>Streptophyta</taxon>
        <taxon>Embryophyta</taxon>
        <taxon>Tracheophyta</taxon>
        <taxon>Spermatophyta</taxon>
        <taxon>Magnoliopsida</taxon>
        <taxon>eudicotyledons</taxon>
        <taxon>Gunneridae</taxon>
        <taxon>Pentapetalae</taxon>
        <taxon>asterids</taxon>
        <taxon>campanulids</taxon>
        <taxon>Apiales</taxon>
        <taxon>Apiaceae</taxon>
        <taxon>Apioideae</taxon>
        <taxon>Scandiceae</taxon>
        <taxon>Daucinae</taxon>
        <taxon>Daucus</taxon>
        <taxon>Daucus sect. Daucus</taxon>
    </lineage>
</organism>
<dbReference type="EMBL" id="CP093351">
    <property type="protein sequence ID" value="WOH16477.1"/>
    <property type="molecule type" value="Genomic_DNA"/>
</dbReference>
<reference evidence="2" key="1">
    <citation type="journal article" date="2016" name="Nat. Genet.">
        <title>A high-quality carrot genome assembly provides new insights into carotenoid accumulation and asterid genome evolution.</title>
        <authorList>
            <person name="Iorizzo M."/>
            <person name="Ellison S."/>
            <person name="Senalik D."/>
            <person name="Zeng P."/>
            <person name="Satapoomin P."/>
            <person name="Huang J."/>
            <person name="Bowman M."/>
            <person name="Iovene M."/>
            <person name="Sanseverino W."/>
            <person name="Cavagnaro P."/>
            <person name="Yildiz M."/>
            <person name="Macko-Podgorni A."/>
            <person name="Moranska E."/>
            <person name="Grzebelus E."/>
            <person name="Grzebelus D."/>
            <person name="Ashrafi H."/>
            <person name="Zheng Z."/>
            <person name="Cheng S."/>
            <person name="Spooner D."/>
            <person name="Van Deynze A."/>
            <person name="Simon P."/>
        </authorList>
    </citation>
    <scope>NUCLEOTIDE SEQUENCE</scope>
    <source>
        <tissue evidence="2">Leaf</tissue>
    </source>
</reference>
<evidence type="ECO:0008006" key="4">
    <source>
        <dbReference type="Google" id="ProtNLM"/>
    </source>
</evidence>
<sequence length="70" mass="7801">MADLRITALLIVAFLVMNSVSNKIQCCHDNPNMHCNPGYKSEKDCDKACRDGCSNHKGGFCKNHKCHCKC</sequence>
<dbReference type="AlphaFoldDB" id="A0AAF1BHC8"/>
<proteinExistence type="predicted"/>
<evidence type="ECO:0000313" key="3">
    <source>
        <dbReference type="Proteomes" id="UP000077755"/>
    </source>
</evidence>
<name>A0AAF1BHC8_DAUCS</name>
<protein>
    <recommendedName>
        <fullName evidence="4">Knottin scorpion toxin-like domain-containing protein</fullName>
    </recommendedName>
</protein>
<evidence type="ECO:0000256" key="1">
    <source>
        <dbReference type="SAM" id="SignalP"/>
    </source>
</evidence>
<feature type="signal peptide" evidence="1">
    <location>
        <begin position="1"/>
        <end position="21"/>
    </location>
</feature>
<keyword evidence="1" id="KW-0732">Signal</keyword>
<keyword evidence="3" id="KW-1185">Reference proteome</keyword>
<accession>A0AAF1BHC8</accession>